<organism evidence="1">
    <name type="scientific">hydrothermal vent metagenome</name>
    <dbReference type="NCBI Taxonomy" id="652676"/>
    <lineage>
        <taxon>unclassified sequences</taxon>
        <taxon>metagenomes</taxon>
        <taxon>ecological metagenomes</taxon>
    </lineage>
</organism>
<proteinExistence type="predicted"/>
<name>A0A3B1BR11_9ZZZZ</name>
<gene>
    <name evidence="1" type="ORF">MNBD_ALPHA03-267</name>
</gene>
<reference evidence="1" key="1">
    <citation type="submission" date="2018-06" db="EMBL/GenBank/DDBJ databases">
        <authorList>
            <person name="Zhirakovskaya E."/>
        </authorList>
    </citation>
    <scope>NUCLEOTIDE SEQUENCE</scope>
</reference>
<dbReference type="InterPro" id="IPR024524">
    <property type="entry name" value="DUF3800"/>
</dbReference>
<dbReference type="Pfam" id="PF12686">
    <property type="entry name" value="DUF3800"/>
    <property type="match status" value="1"/>
</dbReference>
<protein>
    <recommendedName>
        <fullName evidence="2">DUF3800 domain-containing protein</fullName>
    </recommendedName>
</protein>
<accession>A0A3B1BR11</accession>
<evidence type="ECO:0008006" key="2">
    <source>
        <dbReference type="Google" id="ProtNLM"/>
    </source>
</evidence>
<dbReference type="EMBL" id="UOFW01000244">
    <property type="protein sequence ID" value="VAX08745.1"/>
    <property type="molecule type" value="Genomic_DNA"/>
</dbReference>
<evidence type="ECO:0000313" key="1">
    <source>
        <dbReference type="EMBL" id="VAX08745.1"/>
    </source>
</evidence>
<dbReference type="AlphaFoldDB" id="A0A3B1BR11"/>
<sequence>MYLMYVDESGDPGLINSPSPYFALSGLVLHEIYWKEFLERIKFFRLTMRDVYGLSLREEIHSAKYIDRGSGVSIPKHNRLLILKRFAECLADMPFISVTNVIINKVDKPPEYDVFSNAWRALFQRFDTTLFSENFPGKHFEKDSGMVFCDNTDGKKLTSLMRKMAVYNPVPYEGGVGFRNIPVRNIIEDPNLRNSLHSHFVQAADLCAFLLYQLYCPKVYYKAKAGMGYFKLLEPILNTRASKSNINGIVFL</sequence>